<dbReference type="Gene3D" id="3.40.640.10">
    <property type="entry name" value="Type I PLP-dependent aspartate aminotransferase-like (Major domain)"/>
    <property type="match status" value="1"/>
</dbReference>
<dbReference type="InterPro" id="IPR000653">
    <property type="entry name" value="DegT/StrS_aminotransferase"/>
</dbReference>
<dbReference type="Pfam" id="PF01041">
    <property type="entry name" value="DegT_DnrJ_EryC1"/>
    <property type="match status" value="1"/>
</dbReference>
<dbReference type="EMBL" id="QGHD01000026">
    <property type="protein sequence ID" value="PWK93665.1"/>
    <property type="molecule type" value="Genomic_DNA"/>
</dbReference>
<accession>A0ABX5LPD7</accession>
<gene>
    <name evidence="2" type="ORF">B0H50_12628</name>
</gene>
<dbReference type="Gene3D" id="3.90.1150.10">
    <property type="entry name" value="Aspartate Aminotransferase, domain 1"/>
    <property type="match status" value="1"/>
</dbReference>
<dbReference type="RefSeq" id="WP_106200053.1">
    <property type="nucleotide sequence ID" value="NZ_JAXEIU010000058.1"/>
</dbReference>
<sequence length="364" mass="40067">MIPFVNLGAQYRKYQEEFHSATEEVLKSGNFIGGNAVKELEENLQSDVGVRFAISCASGTSALQLSLKALGLKPGDEVIVPDYTFIATAEAVALEGGVPRFADVNEHFLISPESVLERISEKTVGIIAVDLFGECADYPRLKEIAAEHHLWILEDAAQSFGAFQNGRAAGSLATIAATSFFPTKPFGSFGDGGAVFTDDPKLAEKVRQFANHGKDATDIYADLGTNSRLDAVQAAVLNVKRKHFAEELARRRENAAAYDAFFRGRSGFQIPEIACGNTSIYAQYALRIQDRDEFVRKMNLCEIPTRIYYERNLSLEPCFARFPSAAKDFCGNKNAYQLTQSVCCLPICAFTDVEEILQRIKTVL</sequence>
<organism evidence="2 3">
    <name type="scientific">Hallerella porci</name>
    <dbReference type="NCBI Taxonomy" id="1945871"/>
    <lineage>
        <taxon>Bacteria</taxon>
        <taxon>Pseudomonadati</taxon>
        <taxon>Fibrobacterota</taxon>
        <taxon>Fibrobacteria</taxon>
        <taxon>Fibrobacterales</taxon>
        <taxon>Fibrobacteraceae</taxon>
        <taxon>Hallerella</taxon>
    </lineage>
</organism>
<reference evidence="2 3" key="1">
    <citation type="submission" date="2018-05" db="EMBL/GenBank/DDBJ databases">
        <title>Animal gut microbial communities from fecal samples from Wisconsin, USA.</title>
        <authorList>
            <person name="Neumann A."/>
        </authorList>
    </citation>
    <scope>NUCLEOTIDE SEQUENCE [LARGE SCALE GENOMIC DNA]</scope>
    <source>
        <strain evidence="2 3">UWS4</strain>
    </source>
</reference>
<dbReference type="Proteomes" id="UP000245523">
    <property type="component" value="Unassembled WGS sequence"/>
</dbReference>
<dbReference type="InterPro" id="IPR015424">
    <property type="entry name" value="PyrdxlP-dep_Trfase"/>
</dbReference>
<dbReference type="InterPro" id="IPR015422">
    <property type="entry name" value="PyrdxlP-dep_Trfase_small"/>
</dbReference>
<comment type="caution">
    <text evidence="2">The sequence shown here is derived from an EMBL/GenBank/DDBJ whole genome shotgun (WGS) entry which is preliminary data.</text>
</comment>
<dbReference type="PANTHER" id="PTHR30244:SF42">
    <property type="entry name" value="UDP-2-ACETAMIDO-2-DEOXY-3-OXO-D-GLUCURONATE AMINOTRANSFERASE"/>
    <property type="match status" value="1"/>
</dbReference>
<evidence type="ECO:0000313" key="3">
    <source>
        <dbReference type="Proteomes" id="UP000245523"/>
    </source>
</evidence>
<dbReference type="GO" id="GO:0008483">
    <property type="term" value="F:transaminase activity"/>
    <property type="evidence" value="ECO:0007669"/>
    <property type="project" value="UniProtKB-KW"/>
</dbReference>
<proteinExistence type="inferred from homology"/>
<evidence type="ECO:0000313" key="2">
    <source>
        <dbReference type="EMBL" id="PWK93665.1"/>
    </source>
</evidence>
<keyword evidence="2" id="KW-0032">Aminotransferase</keyword>
<comment type="similarity">
    <text evidence="1">Belongs to the DegT/DnrJ/EryC1 family.</text>
</comment>
<dbReference type="SUPFAM" id="SSF53383">
    <property type="entry name" value="PLP-dependent transferases"/>
    <property type="match status" value="1"/>
</dbReference>
<dbReference type="InterPro" id="IPR015421">
    <property type="entry name" value="PyrdxlP-dep_Trfase_major"/>
</dbReference>
<dbReference type="PIRSF" id="PIRSF000390">
    <property type="entry name" value="PLP_StrS"/>
    <property type="match status" value="1"/>
</dbReference>
<keyword evidence="1" id="KW-0663">Pyridoxal phosphate</keyword>
<evidence type="ECO:0000256" key="1">
    <source>
        <dbReference type="RuleBase" id="RU004508"/>
    </source>
</evidence>
<dbReference type="CDD" id="cd00616">
    <property type="entry name" value="AHBA_syn"/>
    <property type="match status" value="1"/>
</dbReference>
<dbReference type="PANTHER" id="PTHR30244">
    <property type="entry name" value="TRANSAMINASE"/>
    <property type="match status" value="1"/>
</dbReference>
<protein>
    <submittedName>
        <fullName evidence="2">UDP-2-acetamido-2-deoxy-ribo-hexuluronate aminotransferase</fullName>
    </submittedName>
</protein>
<keyword evidence="2" id="KW-0808">Transferase</keyword>
<name>A0ABX5LPD7_9BACT</name>
<keyword evidence="3" id="KW-1185">Reference proteome</keyword>